<gene>
    <name evidence="2" type="ORF">C484_18337</name>
</gene>
<keyword evidence="1" id="KW-1133">Transmembrane helix</keyword>
<proteinExistence type="predicted"/>
<dbReference type="OrthoDB" id="377961at2157"/>
<protein>
    <submittedName>
        <fullName evidence="2">Uncharacterized protein</fullName>
    </submittedName>
</protein>
<organism evidence="2 3">
    <name type="scientific">Natrialba taiwanensis DSM 12281</name>
    <dbReference type="NCBI Taxonomy" id="1230458"/>
    <lineage>
        <taxon>Archaea</taxon>
        <taxon>Methanobacteriati</taxon>
        <taxon>Methanobacteriota</taxon>
        <taxon>Stenosarchaea group</taxon>
        <taxon>Halobacteria</taxon>
        <taxon>Halobacteriales</taxon>
        <taxon>Natrialbaceae</taxon>
        <taxon>Natrialba</taxon>
    </lineage>
</organism>
<reference evidence="2 3" key="1">
    <citation type="journal article" date="2014" name="PLoS Genet.">
        <title>Phylogenetically driven sequencing of extremely halophilic archaea reveals strategies for static and dynamic osmo-response.</title>
        <authorList>
            <person name="Becker E.A."/>
            <person name="Seitzer P.M."/>
            <person name="Tritt A."/>
            <person name="Larsen D."/>
            <person name="Krusor M."/>
            <person name="Yao A.I."/>
            <person name="Wu D."/>
            <person name="Madern D."/>
            <person name="Eisen J.A."/>
            <person name="Darling A.E."/>
            <person name="Facciotti M.T."/>
        </authorList>
    </citation>
    <scope>NUCLEOTIDE SEQUENCE [LARGE SCALE GENOMIC DNA]</scope>
    <source>
        <strain evidence="2 3">DSM 12281</strain>
    </source>
</reference>
<name>L9ZLJ9_9EURY</name>
<evidence type="ECO:0000256" key="1">
    <source>
        <dbReference type="SAM" id="Phobius"/>
    </source>
</evidence>
<keyword evidence="3" id="KW-1185">Reference proteome</keyword>
<dbReference type="Proteomes" id="UP000011648">
    <property type="component" value="Unassembled WGS sequence"/>
</dbReference>
<dbReference type="RefSeq" id="WP_006107544.1">
    <property type="nucleotide sequence ID" value="NZ_AOIL01000061.1"/>
</dbReference>
<accession>L9ZLJ9</accession>
<feature type="transmembrane region" description="Helical" evidence="1">
    <location>
        <begin position="12"/>
        <end position="31"/>
    </location>
</feature>
<comment type="caution">
    <text evidence="2">The sequence shown here is derived from an EMBL/GenBank/DDBJ whole genome shotgun (WGS) entry which is preliminary data.</text>
</comment>
<dbReference type="AlphaFoldDB" id="L9ZLJ9"/>
<feature type="transmembrane region" description="Helical" evidence="1">
    <location>
        <begin position="37"/>
        <end position="59"/>
    </location>
</feature>
<keyword evidence="1" id="KW-0472">Membrane</keyword>
<dbReference type="PATRIC" id="fig|1230458.4.peg.3697"/>
<evidence type="ECO:0000313" key="3">
    <source>
        <dbReference type="Proteomes" id="UP000011648"/>
    </source>
</evidence>
<sequence length="66" mass="7145">MTATTIFGFDRQMVRGVGTAAMFAIVLIYLFESSIEPILGGGLLAVYAVLAIIVLVSVIEDIRQIR</sequence>
<dbReference type="EMBL" id="AOIL01000061">
    <property type="protein sequence ID" value="ELY86432.1"/>
    <property type="molecule type" value="Genomic_DNA"/>
</dbReference>
<evidence type="ECO:0000313" key="2">
    <source>
        <dbReference type="EMBL" id="ELY86432.1"/>
    </source>
</evidence>
<keyword evidence="1" id="KW-0812">Transmembrane</keyword>